<gene>
    <name evidence="6" type="ORF">METZ01_LOCUS33252</name>
</gene>
<sequence length="221" mass="25419">MNQTILILGIGVIIIIGLLYLNRNLFPEVLVRIIPFFRFFPYMAVLYVGFSILLTTATMSEILIEIGFASLKILLMVSIMALYIEQSLSSGVLLALRSLWSTLNRSWKWVEDFFLFFELTFRFFPAFQKEWESTHKGKSALGLNANTTRWTQMQNIGHDLPGIVLRNYRKAEETSKMMKLRGYGKQIPRGVAFPIRFYLSDGLFIIGIICCFFGVNFLGKI</sequence>
<evidence type="ECO:0000256" key="2">
    <source>
        <dbReference type="ARBA" id="ARBA00022692"/>
    </source>
</evidence>
<name>A0A381QNI7_9ZZZZ</name>
<evidence type="ECO:0000313" key="6">
    <source>
        <dbReference type="EMBL" id="SUZ80398.1"/>
    </source>
</evidence>
<feature type="transmembrane region" description="Helical" evidence="5">
    <location>
        <begin position="197"/>
        <end position="218"/>
    </location>
</feature>
<evidence type="ECO:0000256" key="1">
    <source>
        <dbReference type="ARBA" id="ARBA00004141"/>
    </source>
</evidence>
<dbReference type="CDD" id="cd16914">
    <property type="entry name" value="EcfT"/>
    <property type="match status" value="1"/>
</dbReference>
<evidence type="ECO:0008006" key="7">
    <source>
        <dbReference type="Google" id="ProtNLM"/>
    </source>
</evidence>
<evidence type="ECO:0000256" key="4">
    <source>
        <dbReference type="ARBA" id="ARBA00023136"/>
    </source>
</evidence>
<dbReference type="AlphaFoldDB" id="A0A381QNI7"/>
<dbReference type="GO" id="GO:0005886">
    <property type="term" value="C:plasma membrane"/>
    <property type="evidence" value="ECO:0007669"/>
    <property type="project" value="UniProtKB-ARBA"/>
</dbReference>
<keyword evidence="2 5" id="KW-0812">Transmembrane</keyword>
<protein>
    <recommendedName>
        <fullName evidence="7">Cobalt transport protein</fullName>
    </recommendedName>
</protein>
<reference evidence="6" key="1">
    <citation type="submission" date="2018-05" db="EMBL/GenBank/DDBJ databases">
        <authorList>
            <person name="Lanie J.A."/>
            <person name="Ng W.-L."/>
            <person name="Kazmierczak K.M."/>
            <person name="Andrzejewski T.M."/>
            <person name="Davidsen T.M."/>
            <person name="Wayne K.J."/>
            <person name="Tettelin H."/>
            <person name="Glass J.I."/>
            <person name="Rusch D."/>
            <person name="Podicherti R."/>
            <person name="Tsui H.-C.T."/>
            <person name="Winkler M.E."/>
        </authorList>
    </citation>
    <scope>NUCLEOTIDE SEQUENCE</scope>
</reference>
<keyword evidence="3 5" id="KW-1133">Transmembrane helix</keyword>
<feature type="transmembrane region" description="Helical" evidence="5">
    <location>
        <begin position="33"/>
        <end position="55"/>
    </location>
</feature>
<proteinExistence type="predicted"/>
<keyword evidence="4 5" id="KW-0472">Membrane</keyword>
<dbReference type="InterPro" id="IPR003339">
    <property type="entry name" value="ABC/ECF_trnsptr_transmembrane"/>
</dbReference>
<accession>A0A381QNI7</accession>
<evidence type="ECO:0000256" key="3">
    <source>
        <dbReference type="ARBA" id="ARBA00022989"/>
    </source>
</evidence>
<evidence type="ECO:0000256" key="5">
    <source>
        <dbReference type="SAM" id="Phobius"/>
    </source>
</evidence>
<feature type="transmembrane region" description="Helical" evidence="5">
    <location>
        <begin position="62"/>
        <end position="84"/>
    </location>
</feature>
<dbReference type="EMBL" id="UINC01001426">
    <property type="protein sequence ID" value="SUZ80398.1"/>
    <property type="molecule type" value="Genomic_DNA"/>
</dbReference>
<comment type="subcellular location">
    <subcellularLocation>
        <location evidence="1">Membrane</location>
        <topology evidence="1">Multi-pass membrane protein</topology>
    </subcellularLocation>
</comment>
<feature type="transmembrane region" description="Helical" evidence="5">
    <location>
        <begin position="5"/>
        <end position="21"/>
    </location>
</feature>
<organism evidence="6">
    <name type="scientific">marine metagenome</name>
    <dbReference type="NCBI Taxonomy" id="408172"/>
    <lineage>
        <taxon>unclassified sequences</taxon>
        <taxon>metagenomes</taxon>
        <taxon>ecological metagenomes</taxon>
    </lineage>
</organism>